<dbReference type="GO" id="GO:0006310">
    <property type="term" value="P:DNA recombination"/>
    <property type="evidence" value="ECO:0007669"/>
    <property type="project" value="UniProtKB-UniRule"/>
</dbReference>
<proteinExistence type="inferred from homology"/>
<evidence type="ECO:0000256" key="6">
    <source>
        <dbReference type="ARBA" id="ARBA00033409"/>
    </source>
</evidence>
<keyword evidence="3 7" id="KW-0227">DNA damage</keyword>
<evidence type="ECO:0000256" key="3">
    <source>
        <dbReference type="ARBA" id="ARBA00022763"/>
    </source>
</evidence>
<dbReference type="InterPro" id="IPR037278">
    <property type="entry name" value="ARFGAP/RecO"/>
</dbReference>
<evidence type="ECO:0000313" key="9">
    <source>
        <dbReference type="EMBL" id="MBB6448840.1"/>
    </source>
</evidence>
<dbReference type="Gene3D" id="1.20.1440.120">
    <property type="entry name" value="Recombination protein O, C-terminal domain"/>
    <property type="match status" value="1"/>
</dbReference>
<dbReference type="InterPro" id="IPR042242">
    <property type="entry name" value="RecO_C"/>
</dbReference>
<keyword evidence="4 7" id="KW-0233">DNA recombination</keyword>
<dbReference type="GO" id="GO:0006302">
    <property type="term" value="P:double-strand break repair"/>
    <property type="evidence" value="ECO:0007669"/>
    <property type="project" value="TreeGrafter"/>
</dbReference>
<comment type="similarity">
    <text evidence="1 7">Belongs to the RecO family.</text>
</comment>
<dbReference type="HAMAP" id="MF_00201">
    <property type="entry name" value="RecO"/>
    <property type="match status" value="1"/>
</dbReference>
<dbReference type="InterPro" id="IPR022572">
    <property type="entry name" value="DNA_rep/recomb_RecO_N"/>
</dbReference>
<evidence type="ECO:0000313" key="10">
    <source>
        <dbReference type="Proteomes" id="UP000568839"/>
    </source>
</evidence>
<gene>
    <name evidence="7" type="primary">recO</name>
    <name evidence="9" type="ORF">HNR44_000789</name>
</gene>
<sequence>MLEKTEGIVIRTVAYGESHLILTVFTKERGKLALMARGAKKTKSPFAAVAQLFSYGQFQFHYRSSMSTLSQGEVIEPFRQVREDIEKTAFAAYICELLDGVTIEREASPSLFTLVLTLLRFFDKGEEDPEVLLRMFELKMTYPAGIKPELDRCARCRKTEGDFSFSVNEAGFLCEQCSVFDAHRFSLEPKHVRLLRQLYYLDPERLGHIYVKAETKALLQEILQAYYDTYSGLYLKSKHFLDQWQNWKPKGS</sequence>
<evidence type="ECO:0000256" key="7">
    <source>
        <dbReference type="HAMAP-Rule" id="MF_00201"/>
    </source>
</evidence>
<organism evidence="9 10">
    <name type="scientific">Geomicrobium halophilum</name>
    <dbReference type="NCBI Taxonomy" id="549000"/>
    <lineage>
        <taxon>Bacteria</taxon>
        <taxon>Bacillati</taxon>
        <taxon>Bacillota</taxon>
        <taxon>Bacilli</taxon>
        <taxon>Bacillales</taxon>
        <taxon>Geomicrobium</taxon>
    </lineage>
</organism>
<keyword evidence="5 7" id="KW-0234">DNA repair</keyword>
<dbReference type="InterPro" id="IPR012340">
    <property type="entry name" value="NA-bd_OB-fold"/>
</dbReference>
<dbReference type="SUPFAM" id="SSF50249">
    <property type="entry name" value="Nucleic acid-binding proteins"/>
    <property type="match status" value="1"/>
</dbReference>
<protein>
    <recommendedName>
        <fullName evidence="2 7">DNA repair protein RecO</fullName>
    </recommendedName>
    <alternativeName>
        <fullName evidence="6 7">Recombination protein O</fullName>
    </alternativeName>
</protein>
<evidence type="ECO:0000256" key="4">
    <source>
        <dbReference type="ARBA" id="ARBA00023172"/>
    </source>
</evidence>
<evidence type="ECO:0000256" key="2">
    <source>
        <dbReference type="ARBA" id="ARBA00021310"/>
    </source>
</evidence>
<evidence type="ECO:0000259" key="8">
    <source>
        <dbReference type="Pfam" id="PF11967"/>
    </source>
</evidence>
<dbReference type="GO" id="GO:0043590">
    <property type="term" value="C:bacterial nucleoid"/>
    <property type="evidence" value="ECO:0007669"/>
    <property type="project" value="TreeGrafter"/>
</dbReference>
<dbReference type="InterPro" id="IPR003717">
    <property type="entry name" value="RecO"/>
</dbReference>
<dbReference type="NCBIfam" id="TIGR00613">
    <property type="entry name" value="reco"/>
    <property type="match status" value="1"/>
</dbReference>
<dbReference type="Pfam" id="PF02565">
    <property type="entry name" value="RecO_C"/>
    <property type="match status" value="1"/>
</dbReference>
<dbReference type="EMBL" id="JACHHJ010000001">
    <property type="protein sequence ID" value="MBB6448840.1"/>
    <property type="molecule type" value="Genomic_DNA"/>
</dbReference>
<dbReference type="AlphaFoldDB" id="A0A841PJ79"/>
<dbReference type="PANTHER" id="PTHR33991:SF1">
    <property type="entry name" value="DNA REPAIR PROTEIN RECO"/>
    <property type="match status" value="1"/>
</dbReference>
<dbReference type="PANTHER" id="PTHR33991">
    <property type="entry name" value="DNA REPAIR PROTEIN RECO"/>
    <property type="match status" value="1"/>
</dbReference>
<reference evidence="9 10" key="1">
    <citation type="submission" date="2020-08" db="EMBL/GenBank/DDBJ databases">
        <title>Genomic Encyclopedia of Type Strains, Phase IV (KMG-IV): sequencing the most valuable type-strain genomes for metagenomic binning, comparative biology and taxonomic classification.</title>
        <authorList>
            <person name="Goeker M."/>
        </authorList>
    </citation>
    <scope>NUCLEOTIDE SEQUENCE [LARGE SCALE GENOMIC DNA]</scope>
    <source>
        <strain evidence="9 10">DSM 21769</strain>
    </source>
</reference>
<keyword evidence="10" id="KW-1185">Reference proteome</keyword>
<feature type="domain" description="DNA replication/recombination mediator RecO N-terminal" evidence="8">
    <location>
        <begin position="1"/>
        <end position="78"/>
    </location>
</feature>
<comment type="caution">
    <text evidence="9">The sequence shown here is derived from an EMBL/GenBank/DDBJ whole genome shotgun (WGS) entry which is preliminary data.</text>
</comment>
<dbReference type="RefSeq" id="WP_184402780.1">
    <property type="nucleotide sequence ID" value="NZ_JACHHJ010000001.1"/>
</dbReference>
<comment type="function">
    <text evidence="7">Involved in DNA repair and RecF pathway recombination.</text>
</comment>
<dbReference type="Gene3D" id="2.40.50.140">
    <property type="entry name" value="Nucleic acid-binding proteins"/>
    <property type="match status" value="1"/>
</dbReference>
<dbReference type="SUPFAM" id="SSF57863">
    <property type="entry name" value="ArfGap/RecO-like zinc finger"/>
    <property type="match status" value="1"/>
</dbReference>
<name>A0A841PJ79_9BACL</name>
<dbReference type="Proteomes" id="UP000568839">
    <property type="component" value="Unassembled WGS sequence"/>
</dbReference>
<dbReference type="Pfam" id="PF11967">
    <property type="entry name" value="RecO_N"/>
    <property type="match status" value="1"/>
</dbReference>
<evidence type="ECO:0000256" key="1">
    <source>
        <dbReference type="ARBA" id="ARBA00007452"/>
    </source>
</evidence>
<accession>A0A841PJ79</accession>
<evidence type="ECO:0000256" key="5">
    <source>
        <dbReference type="ARBA" id="ARBA00023204"/>
    </source>
</evidence>